<gene>
    <name evidence="10" type="ORF">BSAL_39530</name>
</gene>
<dbReference type="GO" id="GO:0035556">
    <property type="term" value="P:intracellular signal transduction"/>
    <property type="evidence" value="ECO:0007669"/>
    <property type="project" value="InterPro"/>
</dbReference>
<dbReference type="Pfam" id="PF00211">
    <property type="entry name" value="Guanylate_cyc"/>
    <property type="match status" value="1"/>
</dbReference>
<keyword evidence="2 8" id="KW-0812">Transmembrane</keyword>
<feature type="transmembrane region" description="Helical" evidence="8">
    <location>
        <begin position="1214"/>
        <end position="1236"/>
    </location>
</feature>
<evidence type="ECO:0000256" key="8">
    <source>
        <dbReference type="SAM" id="Phobius"/>
    </source>
</evidence>
<dbReference type="InterPro" id="IPR057352">
    <property type="entry name" value="TPR_TmcB/C"/>
</dbReference>
<evidence type="ECO:0000256" key="4">
    <source>
        <dbReference type="ARBA" id="ARBA00022989"/>
    </source>
</evidence>
<dbReference type="GO" id="GO:0009190">
    <property type="term" value="P:cyclic nucleotide biosynthetic process"/>
    <property type="evidence" value="ECO:0007669"/>
    <property type="project" value="InterPro"/>
</dbReference>
<feature type="transmembrane region" description="Helical" evidence="8">
    <location>
        <begin position="288"/>
        <end position="305"/>
    </location>
</feature>
<dbReference type="PROSITE" id="PS50125">
    <property type="entry name" value="GUANYLATE_CYCLASE_2"/>
    <property type="match status" value="1"/>
</dbReference>
<feature type="region of interest" description="Disordered" evidence="7">
    <location>
        <begin position="983"/>
        <end position="1022"/>
    </location>
</feature>
<dbReference type="GO" id="GO:0016020">
    <property type="term" value="C:membrane"/>
    <property type="evidence" value="ECO:0007669"/>
    <property type="project" value="UniProtKB-SubCell"/>
</dbReference>
<keyword evidence="3" id="KW-0547">Nucleotide-binding</keyword>
<organism evidence="10 11">
    <name type="scientific">Bodo saltans</name>
    <name type="common">Flagellated protozoan</name>
    <dbReference type="NCBI Taxonomy" id="75058"/>
    <lineage>
        <taxon>Eukaryota</taxon>
        <taxon>Discoba</taxon>
        <taxon>Euglenozoa</taxon>
        <taxon>Kinetoplastea</taxon>
        <taxon>Metakinetoplastina</taxon>
        <taxon>Eubodonida</taxon>
        <taxon>Bodonidae</taxon>
        <taxon>Bodo</taxon>
    </lineage>
</organism>
<dbReference type="OrthoDB" id="60033at2759"/>
<feature type="region of interest" description="Disordered" evidence="7">
    <location>
        <begin position="1081"/>
        <end position="1110"/>
    </location>
</feature>
<accession>A0A0S4JR58</accession>
<dbReference type="PANTHER" id="PTHR11920:SF335">
    <property type="entry name" value="GUANYLATE CYCLASE"/>
    <property type="match status" value="1"/>
</dbReference>
<feature type="transmembrane region" description="Helical" evidence="8">
    <location>
        <begin position="1743"/>
        <end position="1774"/>
    </location>
</feature>
<feature type="transmembrane region" description="Helical" evidence="8">
    <location>
        <begin position="256"/>
        <end position="276"/>
    </location>
</feature>
<feature type="transmembrane region" description="Helical" evidence="8">
    <location>
        <begin position="721"/>
        <end position="748"/>
    </location>
</feature>
<feature type="transmembrane region" description="Helical" evidence="8">
    <location>
        <begin position="1956"/>
        <end position="1983"/>
    </location>
</feature>
<feature type="region of interest" description="Disordered" evidence="7">
    <location>
        <begin position="1039"/>
        <end position="1067"/>
    </location>
</feature>
<evidence type="ECO:0000256" key="6">
    <source>
        <dbReference type="ARBA" id="ARBA00023239"/>
    </source>
</evidence>
<feature type="transmembrane region" description="Helical" evidence="8">
    <location>
        <begin position="1469"/>
        <end position="1489"/>
    </location>
</feature>
<evidence type="ECO:0000256" key="1">
    <source>
        <dbReference type="ARBA" id="ARBA00004370"/>
    </source>
</evidence>
<evidence type="ECO:0000313" key="11">
    <source>
        <dbReference type="Proteomes" id="UP000051952"/>
    </source>
</evidence>
<evidence type="ECO:0000256" key="7">
    <source>
        <dbReference type="SAM" id="MobiDB-lite"/>
    </source>
</evidence>
<dbReference type="Gene3D" id="3.30.70.1230">
    <property type="entry name" value="Nucleotide cyclase"/>
    <property type="match status" value="1"/>
</dbReference>
<dbReference type="GO" id="GO:0016829">
    <property type="term" value="F:lyase activity"/>
    <property type="evidence" value="ECO:0007669"/>
    <property type="project" value="UniProtKB-KW"/>
</dbReference>
<dbReference type="SUPFAM" id="SSF55073">
    <property type="entry name" value="Nucleotide cyclase"/>
    <property type="match status" value="1"/>
</dbReference>
<keyword evidence="4 8" id="KW-1133">Transmembrane helix</keyword>
<feature type="compositionally biased region" description="Polar residues" evidence="7">
    <location>
        <begin position="675"/>
        <end position="686"/>
    </location>
</feature>
<dbReference type="GO" id="GO:0000166">
    <property type="term" value="F:nucleotide binding"/>
    <property type="evidence" value="ECO:0007669"/>
    <property type="project" value="UniProtKB-KW"/>
</dbReference>
<feature type="transmembrane region" description="Helical" evidence="8">
    <location>
        <begin position="193"/>
        <end position="214"/>
    </location>
</feature>
<keyword evidence="5 8" id="KW-0472">Membrane</keyword>
<evidence type="ECO:0000256" key="5">
    <source>
        <dbReference type="ARBA" id="ARBA00023136"/>
    </source>
</evidence>
<dbReference type="InterPro" id="IPR001054">
    <property type="entry name" value="A/G_cyclase"/>
</dbReference>
<proteinExistence type="predicted"/>
<evidence type="ECO:0000313" key="10">
    <source>
        <dbReference type="EMBL" id="CUG92821.1"/>
    </source>
</evidence>
<evidence type="ECO:0000256" key="3">
    <source>
        <dbReference type="ARBA" id="ARBA00022741"/>
    </source>
</evidence>
<dbReference type="VEuPathDB" id="TriTrypDB:BSAL_39530"/>
<dbReference type="EMBL" id="CYKH01002089">
    <property type="protein sequence ID" value="CUG92821.1"/>
    <property type="molecule type" value="Genomic_DNA"/>
</dbReference>
<dbReference type="InterPro" id="IPR050401">
    <property type="entry name" value="Cyclic_nucleotide_synthase"/>
</dbReference>
<evidence type="ECO:0000259" key="9">
    <source>
        <dbReference type="PROSITE" id="PS50125"/>
    </source>
</evidence>
<feature type="compositionally biased region" description="Low complexity" evidence="7">
    <location>
        <begin position="1"/>
        <end position="15"/>
    </location>
</feature>
<dbReference type="Pfam" id="PF25474">
    <property type="entry name" value="TPR_TmcB"/>
    <property type="match status" value="1"/>
</dbReference>
<feature type="transmembrane region" description="Helical" evidence="8">
    <location>
        <begin position="317"/>
        <end position="337"/>
    </location>
</feature>
<feature type="transmembrane region" description="Helical" evidence="8">
    <location>
        <begin position="1698"/>
        <end position="1723"/>
    </location>
</feature>
<feature type="transmembrane region" description="Helical" evidence="8">
    <location>
        <begin position="99"/>
        <end position="119"/>
    </location>
</feature>
<comment type="subcellular location">
    <subcellularLocation>
        <location evidence="1">Membrane</location>
    </subcellularLocation>
</comment>
<dbReference type="SMART" id="SM00044">
    <property type="entry name" value="CYCc"/>
    <property type="match status" value="1"/>
</dbReference>
<dbReference type="PANTHER" id="PTHR11920">
    <property type="entry name" value="GUANYLYL CYCLASE"/>
    <property type="match status" value="1"/>
</dbReference>
<name>A0A0S4JR58_BODSA</name>
<feature type="domain" description="Guanylate cyclase" evidence="9">
    <location>
        <begin position="2064"/>
        <end position="2193"/>
    </location>
</feature>
<evidence type="ECO:0000256" key="2">
    <source>
        <dbReference type="ARBA" id="ARBA00022692"/>
    </source>
</evidence>
<dbReference type="CDD" id="cd07302">
    <property type="entry name" value="CHD"/>
    <property type="match status" value="1"/>
</dbReference>
<protein>
    <submittedName>
        <fullName evidence="10">Guanylate cyclase, putative</fullName>
    </submittedName>
</protein>
<keyword evidence="6" id="KW-0456">Lyase</keyword>
<feature type="region of interest" description="Disordered" evidence="7">
    <location>
        <begin position="1"/>
        <end position="20"/>
    </location>
</feature>
<keyword evidence="11" id="KW-1185">Reference proteome</keyword>
<reference evidence="11" key="1">
    <citation type="submission" date="2015-09" db="EMBL/GenBank/DDBJ databases">
        <authorList>
            <consortium name="Pathogen Informatics"/>
        </authorList>
    </citation>
    <scope>NUCLEOTIDE SEQUENCE [LARGE SCALE GENOMIC DNA]</scope>
    <source>
        <strain evidence="11">Lake Konstanz</strain>
    </source>
</reference>
<feature type="region of interest" description="Disordered" evidence="7">
    <location>
        <begin position="665"/>
        <end position="686"/>
    </location>
</feature>
<sequence>MSASEHSSQASSRASRAGRKRSDYTNGALFPMIKALSTQYPPALVAAGVAIELLQLFSMALNPHVSGHQTTWRIFYISQLPFWDSFYATGVEYSPAFVAMYWVLTCWVWITLIIIVIGLKSPHTVSTRFVKPFLRHVVNLYIGPLFIPTIQTLLTTMSCTPSPPVMANQLPNVVWLFPEQSCGEVIAQVHRGISIALCILFTLFALIVSCGNFSSDAKHTTIRKRTHPYLDFAVIIFKLGVCTAFQLFLPRGMVSYYNFVYAISAFAMAVLFGLVLPYHNKSLNRVMVVAYAVSGWASTVAYIDVKTNTVSFTTQGGFYAVLILGGLAVAAAAYYLATARFCTHTEYLFTKCVEKGFVATEENPFAVAASASDPEMLPFPKNLPMSDFVFSPHRIVEMDVIEEAIRNEDEMSGDAPVTGNESEAAAARMQKYIARVQVVSPTIDTVWLPTDAEVSTRFLHTWADVTDTPPTPHMLSFACRIYARFLLKYPESPTTCISYVRFLTEFAPSLSRMNLSVRLLDEMGTEMLCDLYHLYQIYYLTMSVKEVLGVRDKTHERMFRRSRRLHKTTLVQTASVWRSLTEDSGNIVQLCYLTNTLSDVREECTESYLQAMNSASDDEVLFRSFANFVETVACNKECSGLCLEEADAISRRRRAKLMQRNEQNIGNAQGGQVDAPSQHSRSSISRLNRQDDDALLALRNIEGSVANQNMNLVKNLNSRTVFFSAIAMFILLVVIVGGHAGVCLGLFYNWHKQSDRTLWGGEVRSLSQEAAVQLFRLSAVLPTNNASTVETSTISTEVNKLLAITYAYESAVNFVTYGAGKATDGEMVRFIKAPQVFLNSYSSRSAFTVDDYNYWTASNTLVQYLTRIATFARTAPIQSTFLANSDVLFVTGNVPPKYSEAYMLATEQQHDVDVRLKSTMSIAFGVSLAVFALLTICTVYVFVWNFRKSASTRVMALKLFQMLAKENVKRLAEEAKGRVEKFVSGESMNNEDRGAMELDNPDLGTSMKSEGESAGFEDDDGRRTSYTSKLLAHLFQHGAVEDDDDPPPAPASEGAAAPAGGNALPVEDQPFAPVLLGTEVDEAEKDPKSASTSVRGTPVDPNKNVPTFSVGDVKAAKSGAAGPKVEGARRRHSISLGNAVKAMSESKRHRPSILNMMESDSDIEEDITHGGVPSAQDVVEAELHGLSAASLTTDDDEIYEKNSFAALSGLTSSMVTLILAITAVIVVAVAFTVQTLNDETSSNRKIATVQSEIECGDTLRQTSLYAFFLTQRFVASHDYEDYQTFIVAYKAFIVARRQCTNALPSLGSIDANAFMAALNQFQNNMEISIALVVAEWSPLSSVLFQGSQWTVPIKSKILIDYYSPWVANINTEWFPYTNSTYDLSLSNASRYLLAEQTLYSDVSRASFLLFLSTQSSLATAISATYRTQIENAADLIKSHSIAALVMWVLVTILSLMFFAYWGGSSLARKVALVMAAVALISAGIGGLTYQRSQDRLHAKQAYLQERLTTAVLYENLGIQLFSAYRAVTIPTDAALYESLEASQPLVLSTNQAAIVLYSIESPNPIMSKTLEYTNEQGDVTRMLMVAAKLVLSASGSTLFDTDQRMIAIQWNRTAESKDQYLTLRFPQDDANMYSDDVTDLAMNASSKTALASRVIGTKRLSYLTSKMLNEVDQVLDEQAALRYAQSIADDDDFTSAKVGFVIVGVATIAVFAIFIIVIAAASIKSFSRTREESDLYDAIYSGYSAIIGAGLTVVAAMIIAAGIMAIVFTSMLVVDMETLNAAQKRSFYAANAMSYAESMLVSTSPNTLVLNRIALRATIDGQINVNTDAYFSTSSGFSSRKDQNVAIFGPESQFVVRDTRTSILTTATSAVCYNPANAVNGNQQSVSILYTKFFNLMREIAYLDAAFYASTTNTLAVAVLTPLLEEARGQYDTLIYVLKTSDSTYHDKIKSTISTYFNAILAVLIVAVAIVVLVMITTVFPIIDRVMRHEAGTKLLLTLLPDDVLTTCPEITDFYDANAGTKDDQIKKKLQQSEKLLQNILPPVISRRLKNGESVIADTHPNVTVVFAALIGFDEYSAKMEAKQIVHFLNSLIVTFDQITDLLDLEKIKTIGDIYFLCGGLTKKTESDHPLRCMECALLFLEAMQENNARHNTPNLTQRIGVNTDPAVAGVIGSKKIAYDLWGDSVNTASRMQSTGLPGKIQVSDKTYHLIKEYFSFTERKVAAKGKGELTTHLFANRTKPTPYRNLNWRVSTR</sequence>
<feature type="transmembrane region" description="Helical" evidence="8">
    <location>
        <begin position="922"/>
        <end position="944"/>
    </location>
</feature>
<feature type="transmembrane region" description="Helical" evidence="8">
    <location>
        <begin position="1441"/>
        <end position="1463"/>
    </location>
</feature>
<dbReference type="InterPro" id="IPR029787">
    <property type="entry name" value="Nucleotide_cyclase"/>
</dbReference>
<dbReference type="Proteomes" id="UP000051952">
    <property type="component" value="Unassembled WGS sequence"/>
</dbReference>
<feature type="compositionally biased region" description="Low complexity" evidence="7">
    <location>
        <begin position="1051"/>
        <end position="1065"/>
    </location>
</feature>